<dbReference type="NCBIfam" id="TIGR00180">
    <property type="entry name" value="parB_part"/>
    <property type="match status" value="1"/>
</dbReference>
<evidence type="ECO:0000313" key="3">
    <source>
        <dbReference type="EMBL" id="RKG66191.1"/>
    </source>
</evidence>
<dbReference type="AlphaFoldDB" id="A0A3A8HK35"/>
<dbReference type="SUPFAM" id="SSF110849">
    <property type="entry name" value="ParB/Sulfiredoxin"/>
    <property type="match status" value="1"/>
</dbReference>
<protein>
    <submittedName>
        <fullName evidence="3">ParB/RepB/Spo0J family partition protein</fullName>
    </submittedName>
</protein>
<dbReference type="OrthoDB" id="9796891at2"/>
<evidence type="ECO:0000259" key="2">
    <source>
        <dbReference type="SMART" id="SM00470"/>
    </source>
</evidence>
<dbReference type="PANTHER" id="PTHR33375">
    <property type="entry name" value="CHROMOSOME-PARTITIONING PROTEIN PARB-RELATED"/>
    <property type="match status" value="1"/>
</dbReference>
<dbReference type="InterPro" id="IPR004437">
    <property type="entry name" value="ParB/RepB/Spo0J"/>
</dbReference>
<dbReference type="PANTHER" id="PTHR33375:SF1">
    <property type="entry name" value="CHROMOSOME-PARTITIONING PROTEIN PARB-RELATED"/>
    <property type="match status" value="1"/>
</dbReference>
<dbReference type="Proteomes" id="UP000268094">
    <property type="component" value="Unassembled WGS sequence"/>
</dbReference>
<dbReference type="Gene3D" id="1.10.10.2830">
    <property type="match status" value="1"/>
</dbReference>
<sequence length="295" mass="32250">MAKATTPAVGSLDAALHAEAARARTPDAPEEGIKHGALLNVETGLLDPNPHQPRKWIDPRKIEELATSFEEIGQLQPIVIAPYRGRFIIIAGETRWRGMLLAYSRASESDKGKFATIAAVVRVGGGETGMAVDAYTENEKRTDLNVMDAAAALANIRELEQLKKATDVAKLVGDDARKVRRLLALYDNAPPVIHAALRGQDLARFLVKEDEGEKVKDDPRAARDSSRMLGRDVAEELAKLWAHLTKKDASTATMNTAKVCLVVIDESWPLTRVIDYVKRRTAESTPAARGPTPLY</sequence>
<dbReference type="SUPFAM" id="SSF109709">
    <property type="entry name" value="KorB DNA-binding domain-like"/>
    <property type="match status" value="1"/>
</dbReference>
<proteinExistence type="inferred from homology"/>
<dbReference type="Gene3D" id="3.90.1530.30">
    <property type="match status" value="1"/>
</dbReference>
<dbReference type="GO" id="GO:0003677">
    <property type="term" value="F:DNA binding"/>
    <property type="evidence" value="ECO:0007669"/>
    <property type="project" value="InterPro"/>
</dbReference>
<evidence type="ECO:0000256" key="1">
    <source>
        <dbReference type="ARBA" id="ARBA00006295"/>
    </source>
</evidence>
<keyword evidence="4" id="KW-1185">Reference proteome</keyword>
<gene>
    <name evidence="3" type="ORF">D7V88_41555</name>
</gene>
<feature type="domain" description="ParB-like N-terminal" evidence="2">
    <location>
        <begin position="39"/>
        <end position="139"/>
    </location>
</feature>
<dbReference type="GO" id="GO:0005694">
    <property type="term" value="C:chromosome"/>
    <property type="evidence" value="ECO:0007669"/>
    <property type="project" value="TreeGrafter"/>
</dbReference>
<dbReference type="InterPro" id="IPR036086">
    <property type="entry name" value="ParB/Sulfiredoxin_sf"/>
</dbReference>
<dbReference type="EMBL" id="RAVZ01000690">
    <property type="protein sequence ID" value="RKG66191.1"/>
    <property type="molecule type" value="Genomic_DNA"/>
</dbReference>
<dbReference type="Pfam" id="PF02195">
    <property type="entry name" value="ParB_N"/>
    <property type="match status" value="1"/>
</dbReference>
<accession>A0A3A8HK35</accession>
<dbReference type="GO" id="GO:0007059">
    <property type="term" value="P:chromosome segregation"/>
    <property type="evidence" value="ECO:0007669"/>
    <property type="project" value="TreeGrafter"/>
</dbReference>
<comment type="similarity">
    <text evidence="1">Belongs to the ParB family.</text>
</comment>
<dbReference type="InterPro" id="IPR050336">
    <property type="entry name" value="Chromosome_partition/occlusion"/>
</dbReference>
<reference evidence="4" key="1">
    <citation type="submission" date="2018-09" db="EMBL/GenBank/DDBJ databases">
        <authorList>
            <person name="Livingstone P.G."/>
            <person name="Whitworth D.E."/>
        </authorList>
    </citation>
    <scope>NUCLEOTIDE SEQUENCE [LARGE SCALE GENOMIC DNA]</scope>
    <source>
        <strain evidence="4">CA054A</strain>
    </source>
</reference>
<dbReference type="SMART" id="SM00470">
    <property type="entry name" value="ParB"/>
    <property type="match status" value="1"/>
</dbReference>
<evidence type="ECO:0000313" key="4">
    <source>
        <dbReference type="Proteomes" id="UP000268094"/>
    </source>
</evidence>
<organism evidence="3 4">
    <name type="scientific">Corallococcus terminator</name>
    <dbReference type="NCBI Taxonomy" id="2316733"/>
    <lineage>
        <taxon>Bacteria</taxon>
        <taxon>Pseudomonadati</taxon>
        <taxon>Myxococcota</taxon>
        <taxon>Myxococcia</taxon>
        <taxon>Myxococcales</taxon>
        <taxon>Cystobacterineae</taxon>
        <taxon>Myxococcaceae</taxon>
        <taxon>Corallococcus</taxon>
    </lineage>
</organism>
<dbReference type="GO" id="GO:0045881">
    <property type="term" value="P:positive regulation of sporulation resulting in formation of a cellular spore"/>
    <property type="evidence" value="ECO:0007669"/>
    <property type="project" value="TreeGrafter"/>
</dbReference>
<comment type="caution">
    <text evidence="3">The sequence shown here is derived from an EMBL/GenBank/DDBJ whole genome shotgun (WGS) entry which is preliminary data.</text>
</comment>
<dbReference type="RefSeq" id="WP_120545964.1">
    <property type="nucleotide sequence ID" value="NZ_RAVZ01000690.1"/>
</dbReference>
<name>A0A3A8HK35_9BACT</name>
<feature type="non-terminal residue" evidence="3">
    <location>
        <position position="295"/>
    </location>
</feature>
<dbReference type="InterPro" id="IPR003115">
    <property type="entry name" value="ParB_N"/>
</dbReference>